<dbReference type="PROSITE" id="PS51257">
    <property type="entry name" value="PROKAR_LIPOPROTEIN"/>
    <property type="match status" value="1"/>
</dbReference>
<evidence type="ECO:0000313" key="2">
    <source>
        <dbReference type="Proteomes" id="UP000254737"/>
    </source>
</evidence>
<reference evidence="1 2" key="1">
    <citation type="submission" date="2018-06" db="EMBL/GenBank/DDBJ databases">
        <authorList>
            <consortium name="Pathogen Informatics"/>
            <person name="Doyle S."/>
        </authorList>
    </citation>
    <scope>NUCLEOTIDE SEQUENCE [LARGE SCALE GENOMIC DNA]</scope>
    <source>
        <strain evidence="1 2">NCTC13456</strain>
    </source>
</reference>
<gene>
    <name evidence="1" type="ORF">NCTC13456_00041</name>
</gene>
<sequence>MKYIYSVLILLFFFGCQTNKINSIPKEIKNKNFYQALEQATIIAKSNHLNVENIGIIFTEDNLYIYISETKEINLNSDYKYLQTKINGIIYKLIVNQDDKIVEGFVDINKAIKVPFEETDIFEDEIKGYKIRFQRDLESNQFILQRLSHYYEYDKDFILEEDKKYFPIQYDEIPEPEPFIHPNDVK</sequence>
<dbReference type="RefSeq" id="WP_114997820.1">
    <property type="nucleotide sequence ID" value="NZ_UFXS01000001.1"/>
</dbReference>
<name>A0A376FWY6_9FLAO</name>
<accession>A0A376FWY6</accession>
<dbReference type="EMBL" id="UFXS01000001">
    <property type="protein sequence ID" value="STD52835.1"/>
    <property type="molecule type" value="Genomic_DNA"/>
</dbReference>
<dbReference type="AlphaFoldDB" id="A0A376FWY6"/>
<proteinExistence type="predicted"/>
<organism evidence="1 2">
    <name type="scientific">Empedobacter falsenii</name>
    <dbReference type="NCBI Taxonomy" id="343874"/>
    <lineage>
        <taxon>Bacteria</taxon>
        <taxon>Pseudomonadati</taxon>
        <taxon>Bacteroidota</taxon>
        <taxon>Flavobacteriia</taxon>
        <taxon>Flavobacteriales</taxon>
        <taxon>Weeksellaceae</taxon>
        <taxon>Empedobacter</taxon>
    </lineage>
</organism>
<dbReference type="Proteomes" id="UP000254737">
    <property type="component" value="Unassembled WGS sequence"/>
</dbReference>
<protein>
    <submittedName>
        <fullName evidence="1">Uncharacterized protein</fullName>
    </submittedName>
</protein>
<evidence type="ECO:0000313" key="1">
    <source>
        <dbReference type="EMBL" id="STD52835.1"/>
    </source>
</evidence>